<dbReference type="Pfam" id="PF00271">
    <property type="entry name" value="Helicase_C"/>
    <property type="match status" value="1"/>
</dbReference>
<accession>A0ABT3L030</accession>
<dbReference type="GO" id="GO:0005524">
    <property type="term" value="F:ATP binding"/>
    <property type="evidence" value="ECO:0007669"/>
    <property type="project" value="UniProtKB-KW"/>
</dbReference>
<keyword evidence="2" id="KW-0067">ATP-binding</keyword>
<feature type="domain" description="Helicase C-terminal" evidence="1">
    <location>
        <begin position="759"/>
        <end position="926"/>
    </location>
</feature>
<dbReference type="SUPFAM" id="SSF52540">
    <property type="entry name" value="P-loop containing nucleoside triphosphate hydrolases"/>
    <property type="match status" value="2"/>
</dbReference>
<evidence type="ECO:0000313" key="3">
    <source>
        <dbReference type="Proteomes" id="UP001526426"/>
    </source>
</evidence>
<comment type="caution">
    <text evidence="2">The sequence shown here is derived from an EMBL/GenBank/DDBJ whole genome shotgun (WGS) entry which is preliminary data.</text>
</comment>
<gene>
    <name evidence="2" type="ORF">K4A83_01020</name>
</gene>
<dbReference type="Gene3D" id="3.40.50.300">
    <property type="entry name" value="P-loop containing nucleotide triphosphate hydrolases"/>
    <property type="match status" value="1"/>
</dbReference>
<evidence type="ECO:0000313" key="2">
    <source>
        <dbReference type="EMBL" id="MCW6034858.1"/>
    </source>
</evidence>
<keyword evidence="3" id="KW-1185">Reference proteome</keyword>
<name>A0ABT3L030_9CYAN</name>
<protein>
    <submittedName>
        <fullName evidence="2">ATP-binding protein</fullName>
    </submittedName>
</protein>
<dbReference type="RefSeq" id="WP_265262513.1">
    <property type="nucleotide sequence ID" value="NZ_JAIHOM010000003.1"/>
</dbReference>
<keyword evidence="2" id="KW-0547">Nucleotide-binding</keyword>
<dbReference type="InterPro" id="IPR027417">
    <property type="entry name" value="P-loop_NTPase"/>
</dbReference>
<proteinExistence type="predicted"/>
<dbReference type="InterPro" id="IPR001650">
    <property type="entry name" value="Helicase_C-like"/>
</dbReference>
<dbReference type="Proteomes" id="UP001526426">
    <property type="component" value="Unassembled WGS sequence"/>
</dbReference>
<dbReference type="EMBL" id="JAIHOM010000003">
    <property type="protein sequence ID" value="MCW6034858.1"/>
    <property type="molecule type" value="Genomic_DNA"/>
</dbReference>
<organism evidence="2 3">
    <name type="scientific">Spirulina subsalsa FACHB-351</name>
    <dbReference type="NCBI Taxonomy" id="234711"/>
    <lineage>
        <taxon>Bacteria</taxon>
        <taxon>Bacillati</taxon>
        <taxon>Cyanobacteriota</taxon>
        <taxon>Cyanophyceae</taxon>
        <taxon>Spirulinales</taxon>
        <taxon>Spirulinaceae</taxon>
        <taxon>Spirulina</taxon>
    </lineage>
</organism>
<reference evidence="2 3" key="1">
    <citation type="submission" date="2021-08" db="EMBL/GenBank/DDBJ databases">
        <title>Draft genome sequence of Spirulina subsalsa with high tolerance to salinity and hype-accumulation of phycocyanin.</title>
        <authorList>
            <person name="Pei H."/>
            <person name="Jiang L."/>
        </authorList>
    </citation>
    <scope>NUCLEOTIDE SEQUENCE [LARGE SCALE GENOMIC DNA]</scope>
    <source>
        <strain evidence="2 3">FACHB-351</strain>
    </source>
</reference>
<dbReference type="PROSITE" id="PS51194">
    <property type="entry name" value="HELICASE_CTER"/>
    <property type="match status" value="1"/>
</dbReference>
<sequence length="1227" mass="141683">MMKSEISADLGRLFEVGFNLGLLTGIKQSKVQHSYGNLYQKDLQNIRFSEMAKTLLSQVTSPQEKRVLEKWSQFFLLRGFLAGLNFWREYLEFVFPGESSRVEVVYLQCCFRGDNSLGQNRKEGDSWERDVLQQFPNLSSVDSIIARYKQGGQFLKADTLLLLRLNRRQVKYRLVCVDLSAFVAQFAPEGEDLGFIRIIKNLLWREINHFRSKSVFAQLRLDTSCLDYSLSQALRSYFNAFYSSDKEMVKLIQAGGYAYSFYQFLCEREIINPEDGKTSILFNIIGYTNRGLSSVCVNPQQQESQEFLATCQKIYQEYERDQGIDETRERVLNKIKRSVSRSFEGGRDFVNQLLSITPNQRTCIEHQEIITGFANSVGEVSPELREKLGLGEGINLQDAHQELVMRSLSPDNSRPFLFLTGNPGIGKTTAIAKFLQNHADEGFLFLYASPRKQVNLDILEKFKKRHTQQLFQDGVFTLNSHANLIKNNSGRPTIQYQSNTHQEHFQQSGIDFKDSRIPESSRNRQIPLERLDQKTITPAEKSSAGVLQSVAKAITVLINENISHQIVATVSIQSLKQTRQGDTLDHLQEIFKNAYQERDRKILPDKMQNISRKLKHLIIMIDEITGDDTGVAFLQRIEEFIRKYKLTDPQYGFNCKVIIADASLVDASVINKHLEKIEPEPDKIYFRHCQTPPEAISLKSFQFKHHPATLINTNAYPAKRLTITYKVFVQSYASQESDSLRRQYEKQLEKQETDRIFSDVQTLLANPQVEQIIVYIQNKSKLTILIDQLTQSLPKFSKGEDYLEVHGDISEWEKQQLEQYKNQVRVIFMTSSGSRGLSFPKARHILVEIPRFAIEKNLMEIIQVIYRGRGDREIDQQDKFLTFYLTERAVYYKEDVKSSLQKSILNLFNILLLLKAAILTRIQGVSPIGSDQFLIIPIGGKSMSAAGQTFSNQLASLVQRLQKETAKNPKDTVLKEILEQLEPLLAATDFRLHQNNEIPSLSHDIAQNSLSYLQLNQDFTQQFLKPLQGKTLDHLLQFNHLELSYLTGSLLIVPLAEKRLEETYLLRLNNILKYQDGHLLELMKKVSFRPQYPDELKEQIVNAIQLIEAVRDSERSQQFQQFSQRLERYYAIPLFVFIVGDILREFFEQKQEQAKEDSFREILAQYVRSIYPVDSNILPIGYQYEEFPFVVFHSCSLKEIRQQAFSEQYLLNSPTLNVLNLILSKPD</sequence>
<evidence type="ECO:0000259" key="1">
    <source>
        <dbReference type="PROSITE" id="PS51194"/>
    </source>
</evidence>